<dbReference type="Proteomes" id="UP000287033">
    <property type="component" value="Unassembled WGS sequence"/>
</dbReference>
<feature type="region of interest" description="Disordered" evidence="1">
    <location>
        <begin position="39"/>
        <end position="76"/>
    </location>
</feature>
<reference evidence="2 3" key="1">
    <citation type="journal article" date="2018" name="Nat. Ecol. Evol.">
        <title>Shark genomes provide insights into elasmobranch evolution and the origin of vertebrates.</title>
        <authorList>
            <person name="Hara Y"/>
            <person name="Yamaguchi K"/>
            <person name="Onimaru K"/>
            <person name="Kadota M"/>
            <person name="Koyanagi M"/>
            <person name="Keeley SD"/>
            <person name="Tatsumi K"/>
            <person name="Tanaka K"/>
            <person name="Motone F"/>
            <person name="Kageyama Y"/>
            <person name="Nozu R"/>
            <person name="Adachi N"/>
            <person name="Nishimura O"/>
            <person name="Nakagawa R"/>
            <person name="Tanegashima C"/>
            <person name="Kiyatake I"/>
            <person name="Matsumoto R"/>
            <person name="Murakumo K"/>
            <person name="Nishida K"/>
            <person name="Terakita A"/>
            <person name="Kuratani S"/>
            <person name="Sato K"/>
            <person name="Hyodo S Kuraku.S."/>
        </authorList>
    </citation>
    <scope>NUCLEOTIDE SEQUENCE [LARGE SCALE GENOMIC DNA]</scope>
</reference>
<evidence type="ECO:0000256" key="1">
    <source>
        <dbReference type="SAM" id="MobiDB-lite"/>
    </source>
</evidence>
<evidence type="ECO:0000313" key="2">
    <source>
        <dbReference type="EMBL" id="GCC30596.1"/>
    </source>
</evidence>
<feature type="compositionally biased region" description="Polar residues" evidence="1">
    <location>
        <begin position="39"/>
        <end position="64"/>
    </location>
</feature>
<protein>
    <submittedName>
        <fullName evidence="2">Uncharacterized protein</fullName>
    </submittedName>
</protein>
<evidence type="ECO:0000313" key="3">
    <source>
        <dbReference type="Proteomes" id="UP000287033"/>
    </source>
</evidence>
<sequence>MTGLNNGEELPRMENGHSDYRLVLHKIVTVVCQERTDQTLTVTGQQEEPRASENNNGCSPQNSPVGEGNIVEESDQSGTLGKAFAASLEYLEHVNEILEYATEDCWMDSNRRNLDFLGNNSWRLHINSNLPLWKPPV</sequence>
<dbReference type="AlphaFoldDB" id="A0A401SJK6"/>
<dbReference type="EMBL" id="BEZZ01000312">
    <property type="protein sequence ID" value="GCC30596.1"/>
    <property type="molecule type" value="Genomic_DNA"/>
</dbReference>
<proteinExistence type="predicted"/>
<comment type="caution">
    <text evidence="2">The sequence shown here is derived from an EMBL/GenBank/DDBJ whole genome shotgun (WGS) entry which is preliminary data.</text>
</comment>
<gene>
    <name evidence="2" type="ORF">chiPu_0009047</name>
</gene>
<organism evidence="2 3">
    <name type="scientific">Chiloscyllium punctatum</name>
    <name type="common">Brownbanded bambooshark</name>
    <name type="synonym">Hemiscyllium punctatum</name>
    <dbReference type="NCBI Taxonomy" id="137246"/>
    <lineage>
        <taxon>Eukaryota</taxon>
        <taxon>Metazoa</taxon>
        <taxon>Chordata</taxon>
        <taxon>Craniata</taxon>
        <taxon>Vertebrata</taxon>
        <taxon>Chondrichthyes</taxon>
        <taxon>Elasmobranchii</taxon>
        <taxon>Galeomorphii</taxon>
        <taxon>Galeoidea</taxon>
        <taxon>Orectolobiformes</taxon>
        <taxon>Hemiscylliidae</taxon>
        <taxon>Chiloscyllium</taxon>
    </lineage>
</organism>
<name>A0A401SJK6_CHIPU</name>
<keyword evidence="3" id="KW-1185">Reference proteome</keyword>
<accession>A0A401SJK6</accession>